<keyword evidence="3" id="KW-1185">Reference proteome</keyword>
<name>A0A975Y5X8_9NOST</name>
<accession>A0A975Y5X8</accession>
<evidence type="ECO:0000313" key="3">
    <source>
        <dbReference type="Proteomes" id="UP000683511"/>
    </source>
</evidence>
<evidence type="ECO:0000256" key="1">
    <source>
        <dbReference type="SAM" id="SignalP"/>
    </source>
</evidence>
<reference evidence="2" key="1">
    <citation type="submission" date="2017-04" db="EMBL/GenBank/DDBJ databases">
        <title>Genome deletions in a multicellular cyanobacterial endosymbiont for morphological adaptation in marine diatoms.</title>
        <authorList>
            <person name="Wang Y."/>
            <person name="Gao H."/>
            <person name="Li R."/>
            <person name="Xu X."/>
        </authorList>
    </citation>
    <scope>NUCLEOTIDE SEQUENCE</scope>
    <source>
        <strain evidence="2">FACHB 800</strain>
    </source>
</reference>
<feature type="chain" id="PRO_5036757408" evidence="1">
    <location>
        <begin position="30"/>
        <end position="266"/>
    </location>
</feature>
<dbReference type="RefSeq" id="WP_190601523.1">
    <property type="nucleotide sequence ID" value="NZ_CP021056.1"/>
</dbReference>
<feature type="signal peptide" evidence="1">
    <location>
        <begin position="1"/>
        <end position="29"/>
    </location>
</feature>
<evidence type="ECO:0000313" key="2">
    <source>
        <dbReference type="EMBL" id="QXE24688.1"/>
    </source>
</evidence>
<protein>
    <submittedName>
        <fullName evidence="2">Uncharacterized protein</fullName>
    </submittedName>
</protein>
<dbReference type="KEGG" id="rsin:B6N60_03395"/>
<proteinExistence type="predicted"/>
<sequence>MSKQKLALNVGLACILLGSLMTVPLRANAGKAPVAGVSGGGSTFTGGSFVPGAILTPRGAFSNYVPNVGSGNGAIISVLPGVTIQFNAATNSYILTASSQTLGRVIAAFNRLRNTGSNDNGQGSSVVVSILGGGQNRNEVANQLANRFQQNLELDSANVGELLSSLGNIFEVRTAAKLGVPVAELAPVRLVASVKGLAKESKDTIVAQNSEVTNVNLTALNSAIIAYNKIIIESSPVSLQKLSQDKDFLEIGTTLKELRNALAEAQ</sequence>
<dbReference type="AlphaFoldDB" id="A0A975Y5X8"/>
<dbReference type="Proteomes" id="UP000683511">
    <property type="component" value="Chromosome"/>
</dbReference>
<keyword evidence="1" id="KW-0732">Signal</keyword>
<organism evidence="2 3">
    <name type="scientific">Richelia sinica FACHB-800</name>
    <dbReference type="NCBI Taxonomy" id="1357546"/>
    <lineage>
        <taxon>Bacteria</taxon>
        <taxon>Bacillati</taxon>
        <taxon>Cyanobacteriota</taxon>
        <taxon>Cyanophyceae</taxon>
        <taxon>Nostocales</taxon>
        <taxon>Nostocaceae</taxon>
        <taxon>Richelia</taxon>
    </lineage>
</organism>
<dbReference type="EMBL" id="CP021056">
    <property type="protein sequence ID" value="QXE24688.1"/>
    <property type="molecule type" value="Genomic_DNA"/>
</dbReference>
<gene>
    <name evidence="2" type="ORF">B6N60_03395</name>
</gene>